<dbReference type="CDD" id="cd06661">
    <property type="entry name" value="GGCT_like"/>
    <property type="match status" value="1"/>
</dbReference>
<evidence type="ECO:0000259" key="3">
    <source>
        <dbReference type="Pfam" id="PF06094"/>
    </source>
</evidence>
<dbReference type="SUPFAM" id="SSF110857">
    <property type="entry name" value="Gamma-glutamyl cyclotransferase-like"/>
    <property type="match status" value="1"/>
</dbReference>
<dbReference type="Gene3D" id="3.10.490.10">
    <property type="entry name" value="Gamma-glutamyl cyclotransferase-like"/>
    <property type="match status" value="1"/>
</dbReference>
<dbReference type="InterPro" id="IPR009288">
    <property type="entry name" value="AIG2-like_dom"/>
</dbReference>
<dbReference type="PANTHER" id="PTHR31544">
    <property type="entry name" value="AIG2-LIKE PROTEIN D"/>
    <property type="match status" value="1"/>
</dbReference>
<proteinExistence type="predicted"/>
<gene>
    <name evidence="4" type="ORF">O4H49_07340</name>
</gene>
<comment type="caution">
    <text evidence="4">The sequence shown here is derived from an EMBL/GenBank/DDBJ whole genome shotgun (WGS) entry which is preliminary data.</text>
</comment>
<dbReference type="RefSeq" id="WP_269422772.1">
    <property type="nucleotide sequence ID" value="NZ_JAPWGY010000002.1"/>
</dbReference>
<dbReference type="EMBL" id="JAPWGY010000002">
    <property type="protein sequence ID" value="MCZ4280586.1"/>
    <property type="molecule type" value="Genomic_DNA"/>
</dbReference>
<evidence type="ECO:0000256" key="2">
    <source>
        <dbReference type="ARBA" id="ARBA00030602"/>
    </source>
</evidence>
<evidence type="ECO:0000256" key="1">
    <source>
        <dbReference type="ARBA" id="ARBA00022679"/>
    </source>
</evidence>
<keyword evidence="5" id="KW-1185">Reference proteome</keyword>
<accession>A0ABT4LHL9</accession>
<dbReference type="Pfam" id="PF06094">
    <property type="entry name" value="GGACT"/>
    <property type="match status" value="1"/>
</dbReference>
<reference evidence="4" key="1">
    <citation type="submission" date="2022-12" db="EMBL/GenBank/DDBJ databases">
        <title>Bacterial isolates from different developmental stages of Nematostella vectensis.</title>
        <authorList>
            <person name="Fraune S."/>
        </authorList>
    </citation>
    <scope>NUCLEOTIDE SEQUENCE</scope>
    <source>
        <strain evidence="4">G21630-S1</strain>
    </source>
</reference>
<dbReference type="PANTHER" id="PTHR31544:SF2">
    <property type="entry name" value="AIG2-LIKE PROTEIN D"/>
    <property type="match status" value="1"/>
</dbReference>
<dbReference type="Proteomes" id="UP001069802">
    <property type="component" value="Unassembled WGS sequence"/>
</dbReference>
<protein>
    <recommendedName>
        <fullName evidence="2">Putative gamma-glutamylcyclotransferase</fullName>
    </recommendedName>
</protein>
<dbReference type="InterPro" id="IPR036568">
    <property type="entry name" value="GGCT-like_sf"/>
</dbReference>
<evidence type="ECO:0000313" key="5">
    <source>
        <dbReference type="Proteomes" id="UP001069802"/>
    </source>
</evidence>
<name>A0ABT4LHL9_9PROT</name>
<feature type="domain" description="Gamma-glutamylcyclotransferase AIG2-like" evidence="3">
    <location>
        <begin position="6"/>
        <end position="105"/>
    </location>
</feature>
<organism evidence="4 5">
    <name type="scientific">Kiloniella laminariae</name>
    <dbReference type="NCBI Taxonomy" id="454162"/>
    <lineage>
        <taxon>Bacteria</taxon>
        <taxon>Pseudomonadati</taxon>
        <taxon>Pseudomonadota</taxon>
        <taxon>Alphaproteobacteria</taxon>
        <taxon>Rhodospirillales</taxon>
        <taxon>Kiloniellaceae</taxon>
        <taxon>Kiloniella</taxon>
    </lineage>
</organism>
<evidence type="ECO:0000313" key="4">
    <source>
        <dbReference type="EMBL" id="MCZ4280586.1"/>
    </source>
</evidence>
<dbReference type="InterPro" id="IPR045038">
    <property type="entry name" value="AIG2-like"/>
</dbReference>
<dbReference type="InterPro" id="IPR013024">
    <property type="entry name" value="GGCT-like"/>
</dbReference>
<sequence>MQGQRLFFFGSLMDPDVLEIVTGRAIDQTHLKPGTLEGYRCEREVKESYPVLVPCPGGKATVLIAEGLSETEIDRILFYETGEYDLVPFTVDDGTGKLEAQGFATGEGIKTSGDTWRLNVWQATEKSDFLPLASAFMAAYGKMSIPEALKYWDQLTEEFEAKKPRALKRGQSL</sequence>
<keyword evidence="1" id="KW-0808">Transferase</keyword>